<gene>
    <name evidence="2" type="ORF">TCAL_04395</name>
</gene>
<accession>A0A553N8B8</accession>
<dbReference type="InterPro" id="IPR006994">
    <property type="entry name" value="TCF25/Rqc1"/>
</dbReference>
<dbReference type="STRING" id="6832.A0A553N8B8"/>
<dbReference type="GO" id="GO:1990112">
    <property type="term" value="C:RQC complex"/>
    <property type="evidence" value="ECO:0007669"/>
    <property type="project" value="TreeGrafter"/>
</dbReference>
<proteinExistence type="predicted"/>
<comment type="caution">
    <text evidence="2">The sequence shown here is derived from an EMBL/GenBank/DDBJ whole genome shotgun (WGS) entry which is preliminary data.</text>
</comment>
<sequence length="657" mass="74489">MSSRVLRKLQGQNDLIPSVEPQVEQESNDDEHDLGISTPDLGGARPKKLNVNPFDLLNADSQSESEVKEDDDLGTESSRSQLQREDTKKKKRKKNRKRSQNSTSGGAKNLPLKSSEADEFEDEIDRGVYEVNKLLGTTHPQPNAKLSSTTKVTPKSRAILSIEFRHLNPENEMKKIFGSRVVQAEASRQRRAGGGRHRAPLRSVHNIVIPKPNWPNPGRSGLTMKFVESDAKGNQVFTFDHSPEYQQVQKQFLAAVDSMNPDYIVHIVQQHPFHIDSMLQLSDISRMGEDLQMATELIERCIYALETAFHPMFNLATGNCRLYYRVQVNRACHRTALEFCKLILSLDPEADPMGILLLIDFYAIRAQQHNWLIQFFNEWDPTRNLSQLPNWAYSIAIAYFAQAEESEDNDYAKADEMLQTALIMFPSMLRPLLDKCNIEADSRVVLHPYFLEDETSQSGGLALLCNLYVGRSFHLWKLPELLPWLERNAQIAIQRINANEEFVLSCQERRKTRYQGAPRNVYRHVIMSDISDATTSLPMELAQSPVLNFDPLPPIDSIDLYTKRNQGNMQYPPGDPNALSLFFRSMMPNYNPATDQVGAVGGDQPGGEAGGQTLRNSVNMLYEAMADMMRNFDLPEVAHDGADSEDSDDENDNREWD</sequence>
<dbReference type="OMA" id="IWGKMPP"/>
<dbReference type="Pfam" id="PF04910">
    <property type="entry name" value="Tcf25"/>
    <property type="match status" value="1"/>
</dbReference>
<feature type="region of interest" description="Disordered" evidence="1">
    <location>
        <begin position="1"/>
        <end position="119"/>
    </location>
</feature>
<feature type="compositionally biased region" description="Acidic residues" evidence="1">
    <location>
        <begin position="643"/>
        <end position="657"/>
    </location>
</feature>
<dbReference type="PANTHER" id="PTHR22684:SF0">
    <property type="entry name" value="RIBOSOME QUALITY CONTROL COMPLEX SUBUNIT TCF25"/>
    <property type="match status" value="1"/>
</dbReference>
<reference evidence="2 3" key="1">
    <citation type="journal article" date="2018" name="Nat. Ecol. Evol.">
        <title>Genomic signatures of mitonuclear coevolution across populations of Tigriopus californicus.</title>
        <authorList>
            <person name="Barreto F.S."/>
            <person name="Watson E.T."/>
            <person name="Lima T.G."/>
            <person name="Willett C.S."/>
            <person name="Edmands S."/>
            <person name="Li W."/>
            <person name="Burton R.S."/>
        </authorList>
    </citation>
    <scope>NUCLEOTIDE SEQUENCE [LARGE SCALE GENOMIC DNA]</scope>
    <source>
        <strain evidence="2 3">San Diego</strain>
    </source>
</reference>
<protein>
    <recommendedName>
        <fullName evidence="4">Transcription factor 25</fullName>
    </recommendedName>
</protein>
<feature type="compositionally biased region" description="Basic residues" evidence="1">
    <location>
        <begin position="89"/>
        <end position="99"/>
    </location>
</feature>
<evidence type="ECO:0000313" key="3">
    <source>
        <dbReference type="Proteomes" id="UP000318571"/>
    </source>
</evidence>
<evidence type="ECO:0000256" key="1">
    <source>
        <dbReference type="SAM" id="MobiDB-lite"/>
    </source>
</evidence>
<dbReference type="PANTHER" id="PTHR22684">
    <property type="entry name" value="NULP1-RELATED"/>
    <property type="match status" value="1"/>
</dbReference>
<dbReference type="EMBL" id="VCGU01000459">
    <property type="protein sequence ID" value="TRY61663.1"/>
    <property type="molecule type" value="Genomic_DNA"/>
</dbReference>
<name>A0A553N8B8_TIGCA</name>
<evidence type="ECO:0000313" key="2">
    <source>
        <dbReference type="EMBL" id="TRY61663.1"/>
    </source>
</evidence>
<evidence type="ECO:0008006" key="4">
    <source>
        <dbReference type="Google" id="ProtNLM"/>
    </source>
</evidence>
<dbReference type="Proteomes" id="UP000318571">
    <property type="component" value="Chromosome 8"/>
</dbReference>
<feature type="region of interest" description="Disordered" evidence="1">
    <location>
        <begin position="638"/>
        <end position="657"/>
    </location>
</feature>
<dbReference type="AlphaFoldDB" id="A0A553N8B8"/>
<keyword evidence="3" id="KW-1185">Reference proteome</keyword>
<organism evidence="2 3">
    <name type="scientific">Tigriopus californicus</name>
    <name type="common">Marine copepod</name>
    <dbReference type="NCBI Taxonomy" id="6832"/>
    <lineage>
        <taxon>Eukaryota</taxon>
        <taxon>Metazoa</taxon>
        <taxon>Ecdysozoa</taxon>
        <taxon>Arthropoda</taxon>
        <taxon>Crustacea</taxon>
        <taxon>Multicrustacea</taxon>
        <taxon>Hexanauplia</taxon>
        <taxon>Copepoda</taxon>
        <taxon>Harpacticoida</taxon>
        <taxon>Harpacticidae</taxon>
        <taxon>Tigriopus</taxon>
    </lineage>
</organism>